<organism evidence="1 2">
    <name type="scientific">Cyanophage SS120-1</name>
    <dbReference type="NCBI Taxonomy" id="616674"/>
    <lineage>
        <taxon>Viruses</taxon>
        <taxon>Duplodnaviria</taxon>
        <taxon>Heunggongvirae</taxon>
        <taxon>Uroviricota</taxon>
        <taxon>Caudoviricetes</taxon>
        <taxon>Autographivirales</taxon>
        <taxon>Banchanvirus</taxon>
        <taxon>Banchanvirus SS1201</taxon>
    </lineage>
</organism>
<evidence type="ECO:0000313" key="1">
    <source>
        <dbReference type="EMBL" id="AGG54515.1"/>
    </source>
</evidence>
<keyword evidence="2" id="KW-1185">Reference proteome</keyword>
<reference evidence="1 2" key="1">
    <citation type="submission" date="2010-03" db="EMBL/GenBank/DDBJ databases">
        <title>The Genome Sequence of Cyanophage P-SSP9.</title>
        <authorList>
            <consortium name="The Broad Institute Genome Sequencing Platform"/>
            <person name="Henn M.R."/>
            <person name="Sullivan M.S."/>
            <person name="Osburne M.S."/>
            <person name="Levin J."/>
            <person name="Malboeuf C."/>
            <person name="Casali M."/>
            <person name="Russ C."/>
            <person name="Lennon N."/>
            <person name="Erlich R."/>
            <person name="Young S.K."/>
            <person name="Koehrsen M."/>
            <person name="Yandava C."/>
            <person name="Zeng Q."/>
            <person name="Alvarado L."/>
            <person name="Anderson S."/>
            <person name="Berlin A."/>
            <person name="Borenstein D."/>
            <person name="Chen Z."/>
            <person name="Engels R."/>
            <person name="Freedman E."/>
            <person name="Gellesch M."/>
            <person name="Goldberg J."/>
            <person name="Green L."/>
            <person name="Griggs A."/>
            <person name="Gujja S."/>
            <person name="Heiman D."/>
            <person name="Hepburn T."/>
            <person name="Howarth C."/>
            <person name="Jen D."/>
            <person name="Larson L."/>
            <person name="Lewis B."/>
            <person name="Mehta T."/>
            <person name="Park D."/>
            <person name="Pearson M."/>
            <person name="Roberts A."/>
            <person name="Ryan E."/>
            <person name="Saif S."/>
            <person name="Shea T."/>
            <person name="Shenoy N."/>
            <person name="Sisk P."/>
            <person name="Stolte C."/>
            <person name="Sykes S."/>
            <person name="Walk T."/>
            <person name="White J."/>
            <person name="Yu Q."/>
            <person name="Coleman M.L."/>
            <person name="Huang K.H."/>
            <person name="Weigele P.R."/>
            <person name="DeFrancesco A.S."/>
            <person name="Kern S.E."/>
            <person name="Thompson L.R."/>
            <person name="Fu R."/>
            <person name="Hombeck B."/>
            <person name="Chisholm S.W."/>
            <person name="Haas B."/>
            <person name="Nusbaum C."/>
            <person name="Galagan J."/>
            <person name="Birren B."/>
        </authorList>
    </citation>
    <scope>NUCLEOTIDE SEQUENCE [LARGE SCALE GENOMIC DNA]</scope>
    <source>
        <strain evidence="1 2">P-SSP9</strain>
    </source>
</reference>
<proteinExistence type="predicted"/>
<evidence type="ECO:0000313" key="2">
    <source>
        <dbReference type="Proteomes" id="UP000202740"/>
    </source>
</evidence>
<dbReference type="EMBL" id="HQ316584">
    <property type="protein sequence ID" value="AGG54515.1"/>
    <property type="molecule type" value="Genomic_DNA"/>
</dbReference>
<dbReference type="KEGG" id="vg:15013323"/>
<protein>
    <submittedName>
        <fullName evidence="1">Uncharacterized protein</fullName>
    </submittedName>
</protein>
<name>M1T347_9CAUD</name>
<dbReference type="Proteomes" id="UP000202740">
    <property type="component" value="Segment"/>
</dbReference>
<sequence length="48" mass="5849">MTNVKIEGLYDSLAKAEKANDHEQAKYIMKMIQEEMNKESLRKWVWYR</sequence>
<dbReference type="GeneID" id="15013323"/>
<gene>
    <name evidence="1" type="ORF">CYYG_00013</name>
</gene>
<dbReference type="RefSeq" id="YP_007676859.1">
    <property type="nucleotide sequence ID" value="NC_020872.1"/>
</dbReference>
<accession>M1T347</accession>